<feature type="site" description="Interaction with DNA substrate" evidence="8">
    <location>
        <position position="344"/>
    </location>
</feature>
<dbReference type="Gene3D" id="3.60.10.10">
    <property type="entry name" value="Endonuclease/exonuclease/phosphatase"/>
    <property type="match status" value="1"/>
</dbReference>
<feature type="binding site" evidence="7">
    <location>
        <position position="82"/>
    </location>
    <ligand>
        <name>Mg(2+)</name>
        <dbReference type="ChEBI" id="CHEBI:18420"/>
        <label>1</label>
    </ligand>
</feature>
<dbReference type="GO" id="GO:0006284">
    <property type="term" value="P:base-excision repair"/>
    <property type="evidence" value="ECO:0007669"/>
    <property type="project" value="TreeGrafter"/>
</dbReference>
<name>A0A813GT94_POLGL</name>
<organism evidence="12 13">
    <name type="scientific">Polarella glacialis</name>
    <name type="common">Dinoflagellate</name>
    <dbReference type="NCBI Taxonomy" id="89957"/>
    <lineage>
        <taxon>Eukaryota</taxon>
        <taxon>Sar</taxon>
        <taxon>Alveolata</taxon>
        <taxon>Dinophyceae</taxon>
        <taxon>Suessiales</taxon>
        <taxon>Suessiaceae</taxon>
        <taxon>Polarella</taxon>
    </lineage>
</organism>
<evidence type="ECO:0000256" key="9">
    <source>
        <dbReference type="RuleBase" id="RU362131"/>
    </source>
</evidence>
<feature type="region of interest" description="Disordered" evidence="10">
    <location>
        <begin position="14"/>
        <end position="53"/>
    </location>
</feature>
<dbReference type="Proteomes" id="UP000654075">
    <property type="component" value="Unassembled WGS sequence"/>
</dbReference>
<dbReference type="InterPro" id="IPR005135">
    <property type="entry name" value="Endo/exonuclease/phosphatase"/>
</dbReference>
<sequence length="353" mass="38600">MPRKRLLPLVHATRASLSRPRPCGAKPVPVKKGHAKQARRSKKPKPQGVYTGFTGAIPEPELRKPVARVPAGRRRLGVLSWNVGGLRAFLASEDRSADLQKAVKEARPEVIGLLEHKLQEGDRHGVLDVLLDVLPDFELGAVNYSTARKGFSGSLVLLRKGSEALKVLAEDLPSAANEGRLIVVEYKELFVVLCYVPNSGGGLKRLSQRVHHWDAELRTRLGVLLAKKKAVVLMGDLNVAHEDKDIWNAQAPHVFKSAGTTPQERESFTKLLESGFVDGFSVSHPQVLGAFTYWSVRAGNRKKNRGLRLDYVLASKGMVSKRGDSNGPFLVDTFHLPKLAPGDHCPVGAVIAI</sequence>
<feature type="domain" description="Endonuclease/exonuclease/phosphatase" evidence="11">
    <location>
        <begin position="79"/>
        <end position="344"/>
    </location>
</feature>
<reference evidence="12" key="1">
    <citation type="submission" date="2021-02" db="EMBL/GenBank/DDBJ databases">
        <authorList>
            <person name="Dougan E. K."/>
            <person name="Rhodes N."/>
            <person name="Thang M."/>
            <person name="Chan C."/>
        </authorList>
    </citation>
    <scope>NUCLEOTIDE SEQUENCE</scope>
</reference>
<dbReference type="EMBL" id="CAJNNV010029392">
    <property type="protein sequence ID" value="CAE8628422.1"/>
    <property type="molecule type" value="Genomic_DNA"/>
</dbReference>
<feature type="active site" description="Proton acceptor" evidence="6">
    <location>
        <position position="344"/>
    </location>
</feature>
<comment type="similarity">
    <text evidence="2 9">Belongs to the DNA repair enzymes AP/ExoA family.</text>
</comment>
<comment type="cofactor">
    <cofactor evidence="7 9">
        <name>Mg(2+)</name>
        <dbReference type="ChEBI" id="CHEBI:18420"/>
    </cofactor>
    <cofactor evidence="7 9">
        <name>Mn(2+)</name>
        <dbReference type="ChEBI" id="CHEBI:29035"/>
    </cofactor>
    <text evidence="7 9">Probably binds two magnesium or manganese ions per subunit.</text>
</comment>
<evidence type="ECO:0000256" key="8">
    <source>
        <dbReference type="PIRSR" id="PIRSR604808-3"/>
    </source>
</evidence>
<dbReference type="GO" id="GO:0005634">
    <property type="term" value="C:nucleus"/>
    <property type="evidence" value="ECO:0007669"/>
    <property type="project" value="TreeGrafter"/>
</dbReference>
<dbReference type="GO" id="GO:0008081">
    <property type="term" value="F:phosphoric diester hydrolase activity"/>
    <property type="evidence" value="ECO:0007669"/>
    <property type="project" value="TreeGrafter"/>
</dbReference>
<feature type="binding site" evidence="7">
    <location>
        <position position="343"/>
    </location>
    <ligand>
        <name>Mg(2+)</name>
        <dbReference type="ChEBI" id="CHEBI:18420"/>
        <label>1</label>
    </ligand>
</feature>
<keyword evidence="9" id="KW-0234">DNA repair</keyword>
<evidence type="ECO:0000256" key="6">
    <source>
        <dbReference type="PIRSR" id="PIRSR604808-1"/>
    </source>
</evidence>
<protein>
    <recommendedName>
        <fullName evidence="9">DNA-(apurinic or apyrimidinic site) endonuclease</fullName>
        <ecNumber evidence="9">3.1.-.-</ecNumber>
    </recommendedName>
</protein>
<feature type="binding site" evidence="7">
    <location>
        <position position="236"/>
    </location>
    <ligand>
        <name>Mg(2+)</name>
        <dbReference type="ChEBI" id="CHEBI:18420"/>
        <label>1</label>
    </ligand>
</feature>
<feature type="active site" evidence="6">
    <location>
        <position position="195"/>
    </location>
</feature>
<dbReference type="PROSITE" id="PS51435">
    <property type="entry name" value="AP_NUCLEASE_F1_4"/>
    <property type="match status" value="1"/>
</dbReference>
<evidence type="ECO:0000256" key="10">
    <source>
        <dbReference type="SAM" id="MobiDB-lite"/>
    </source>
</evidence>
<evidence type="ECO:0000259" key="11">
    <source>
        <dbReference type="Pfam" id="PF03372"/>
    </source>
</evidence>
<keyword evidence="9" id="KW-0227">DNA damage</keyword>
<comment type="cofactor">
    <cofactor evidence="1">
        <name>Mn(2+)</name>
        <dbReference type="ChEBI" id="CHEBI:29035"/>
    </cofactor>
</comment>
<dbReference type="InterPro" id="IPR036691">
    <property type="entry name" value="Endo/exonu/phosph_ase_sf"/>
</dbReference>
<dbReference type="GO" id="GO:0003906">
    <property type="term" value="F:DNA-(apurinic or apyrimidinic site) endonuclease activity"/>
    <property type="evidence" value="ECO:0007669"/>
    <property type="project" value="TreeGrafter"/>
</dbReference>
<keyword evidence="5 7" id="KW-0460">Magnesium</keyword>
<dbReference type="AlphaFoldDB" id="A0A813GT94"/>
<keyword evidence="7" id="KW-0464">Manganese</keyword>
<evidence type="ECO:0000256" key="7">
    <source>
        <dbReference type="PIRSR" id="PIRSR604808-2"/>
    </source>
</evidence>
<dbReference type="CDD" id="cd09087">
    <property type="entry name" value="Ape1-like_AP-endo"/>
    <property type="match status" value="1"/>
</dbReference>
<dbReference type="PANTHER" id="PTHR22748">
    <property type="entry name" value="AP ENDONUCLEASE"/>
    <property type="match status" value="1"/>
</dbReference>
<dbReference type="PROSITE" id="PS00728">
    <property type="entry name" value="AP_NUCLEASE_F1_3"/>
    <property type="match status" value="1"/>
</dbReference>
<keyword evidence="13" id="KW-1185">Reference proteome</keyword>
<dbReference type="Pfam" id="PF03372">
    <property type="entry name" value="Exo_endo_phos"/>
    <property type="match status" value="1"/>
</dbReference>
<dbReference type="InterPro" id="IPR004808">
    <property type="entry name" value="AP_endonuc_1"/>
</dbReference>
<evidence type="ECO:0000313" key="13">
    <source>
        <dbReference type="Proteomes" id="UP000654075"/>
    </source>
</evidence>
<evidence type="ECO:0000256" key="3">
    <source>
        <dbReference type="ARBA" id="ARBA00022723"/>
    </source>
</evidence>
<evidence type="ECO:0000256" key="1">
    <source>
        <dbReference type="ARBA" id="ARBA00001936"/>
    </source>
</evidence>
<feature type="active site" description="Proton donor/acceptor" evidence="6">
    <location>
        <position position="236"/>
    </location>
</feature>
<dbReference type="NCBIfam" id="TIGR00633">
    <property type="entry name" value="xth"/>
    <property type="match status" value="1"/>
</dbReference>
<dbReference type="GO" id="GO:0046872">
    <property type="term" value="F:metal ion binding"/>
    <property type="evidence" value="ECO:0007669"/>
    <property type="project" value="UniProtKB-KW"/>
</dbReference>
<dbReference type="InterPro" id="IPR020848">
    <property type="entry name" value="AP_endonuclease_F1_CS"/>
</dbReference>
<feature type="compositionally biased region" description="Basic residues" evidence="10">
    <location>
        <begin position="29"/>
        <end position="45"/>
    </location>
</feature>
<accession>A0A813GT94</accession>
<evidence type="ECO:0000313" key="12">
    <source>
        <dbReference type="EMBL" id="CAE8628422.1"/>
    </source>
</evidence>
<dbReference type="GO" id="GO:0008311">
    <property type="term" value="F:double-stranded DNA 3'-5' DNA exonuclease activity"/>
    <property type="evidence" value="ECO:0007669"/>
    <property type="project" value="TreeGrafter"/>
</dbReference>
<comment type="caution">
    <text evidence="12">The sequence shown here is derived from an EMBL/GenBank/DDBJ whole genome shotgun (WGS) entry which is preliminary data.</text>
</comment>
<dbReference type="GO" id="GO:0003677">
    <property type="term" value="F:DNA binding"/>
    <property type="evidence" value="ECO:0007669"/>
    <property type="project" value="InterPro"/>
</dbReference>
<evidence type="ECO:0000256" key="5">
    <source>
        <dbReference type="ARBA" id="ARBA00022842"/>
    </source>
</evidence>
<evidence type="ECO:0000256" key="2">
    <source>
        <dbReference type="ARBA" id="ARBA00007092"/>
    </source>
</evidence>
<proteinExistence type="inferred from homology"/>
<dbReference type="OMA" id="WWSYRGR"/>
<dbReference type="EC" id="3.1.-.-" evidence="9"/>
<feature type="site" description="Important for catalytic activity" evidence="8">
    <location>
        <position position="310"/>
    </location>
</feature>
<dbReference type="PANTHER" id="PTHR22748:SF6">
    <property type="entry name" value="DNA-(APURINIC OR APYRIMIDINIC SITE) ENDONUCLEASE"/>
    <property type="match status" value="1"/>
</dbReference>
<keyword evidence="4" id="KW-0378">Hydrolase</keyword>
<gene>
    <name evidence="12" type="ORF">PGLA1383_LOCUS45064</name>
</gene>
<feature type="binding site" evidence="7">
    <location>
        <position position="238"/>
    </location>
    <ligand>
        <name>Mg(2+)</name>
        <dbReference type="ChEBI" id="CHEBI:18420"/>
        <label>1</label>
    </ligand>
</feature>
<dbReference type="SUPFAM" id="SSF56219">
    <property type="entry name" value="DNase I-like"/>
    <property type="match status" value="1"/>
</dbReference>
<feature type="binding site" evidence="7">
    <location>
        <position position="344"/>
    </location>
    <ligand>
        <name>Mg(2+)</name>
        <dbReference type="ChEBI" id="CHEBI:18420"/>
        <label>1</label>
    </ligand>
</feature>
<dbReference type="OrthoDB" id="498125at2759"/>
<evidence type="ECO:0000256" key="4">
    <source>
        <dbReference type="ARBA" id="ARBA00022801"/>
    </source>
</evidence>
<feature type="binding site" evidence="7">
    <location>
        <position position="115"/>
    </location>
    <ligand>
        <name>Mg(2+)</name>
        <dbReference type="ChEBI" id="CHEBI:18420"/>
        <label>1</label>
    </ligand>
</feature>
<feature type="site" description="Transition state stabilizer" evidence="8">
    <location>
        <position position="238"/>
    </location>
</feature>
<keyword evidence="3 7" id="KW-0479">Metal-binding</keyword>